<feature type="transmembrane region" description="Helical" evidence="5">
    <location>
        <begin position="87"/>
        <end position="108"/>
    </location>
</feature>
<comment type="subcellular location">
    <subcellularLocation>
        <location evidence="1">Membrane</location>
        <topology evidence="1">Multi-pass membrane protein</topology>
    </subcellularLocation>
</comment>
<feature type="transmembrane region" description="Helical" evidence="5">
    <location>
        <begin position="175"/>
        <end position="194"/>
    </location>
</feature>
<keyword evidence="3 5" id="KW-1133">Transmembrane helix</keyword>
<evidence type="ECO:0000256" key="4">
    <source>
        <dbReference type="ARBA" id="ARBA00023136"/>
    </source>
</evidence>
<proteinExistence type="predicted"/>
<feature type="transmembrane region" description="Helical" evidence="5">
    <location>
        <begin position="115"/>
        <end position="132"/>
    </location>
</feature>
<dbReference type="RefSeq" id="WP_306072695.1">
    <property type="nucleotide sequence ID" value="NZ_CP120988.1"/>
</dbReference>
<sequence length="266" mass="28226">MGTHALRVMTAVRQGFIVARTDFAWFYTWKTWLGGWLVRVLCQVAFYSIIGVTVGDPDYVVHVVLGAALMICVAESLMTVASTTWDLNLGTFPLLAASPVVPGGYYFGRSMMWPLSATATTSIAIFTMSLFFDLHWTAADVPLVVVLVLLTSFATYCMALVIGAVALLAPGARNVMSAVVTMAITAFCGAVVPVDFWPSGVGWAAQAVPVTHGLNAIRHLESGADLGVVARSAGLVALVGVVWLTVAMIAFRGLLNHSRRGSASLS</sequence>
<dbReference type="EMBL" id="CP120988">
    <property type="protein sequence ID" value="WLQ54103.1"/>
    <property type="molecule type" value="Genomic_DNA"/>
</dbReference>
<reference evidence="7 8" key="1">
    <citation type="submission" date="2023-03" db="EMBL/GenBank/DDBJ databases">
        <title>Isolation and description of six Streptomyces strains from soil environments, able to metabolize different microbial glucans.</title>
        <authorList>
            <person name="Widen T."/>
            <person name="Larsbrink J."/>
        </authorList>
    </citation>
    <scope>NUCLEOTIDE SEQUENCE [LARGE SCALE GENOMIC DNA]</scope>
    <source>
        <strain evidence="7 8">Alt2</strain>
    </source>
</reference>
<keyword evidence="8" id="KW-1185">Reference proteome</keyword>
<dbReference type="PANTHER" id="PTHR43229:SF6">
    <property type="entry name" value="ABC-TYPE MULTIDRUG TRANSPORT SYSTEM, PERMEASE COMPONENT"/>
    <property type="match status" value="1"/>
</dbReference>
<dbReference type="PANTHER" id="PTHR43229">
    <property type="entry name" value="NODULATION PROTEIN J"/>
    <property type="match status" value="1"/>
</dbReference>
<feature type="transmembrane region" description="Helical" evidence="5">
    <location>
        <begin position="228"/>
        <end position="251"/>
    </location>
</feature>
<dbReference type="InterPro" id="IPR051784">
    <property type="entry name" value="Nod_factor_ABC_transporter"/>
</dbReference>
<evidence type="ECO:0000259" key="6">
    <source>
        <dbReference type="Pfam" id="PF01061"/>
    </source>
</evidence>
<evidence type="ECO:0000256" key="1">
    <source>
        <dbReference type="ARBA" id="ARBA00004141"/>
    </source>
</evidence>
<dbReference type="InterPro" id="IPR013525">
    <property type="entry name" value="ABC2_TM"/>
</dbReference>
<dbReference type="Pfam" id="PF01061">
    <property type="entry name" value="ABC2_membrane"/>
    <property type="match status" value="1"/>
</dbReference>
<evidence type="ECO:0000256" key="2">
    <source>
        <dbReference type="ARBA" id="ARBA00022692"/>
    </source>
</evidence>
<name>A0ABY9IIP3_9ACTN</name>
<keyword evidence="2 5" id="KW-0812">Transmembrane</keyword>
<evidence type="ECO:0000256" key="3">
    <source>
        <dbReference type="ARBA" id="ARBA00022989"/>
    </source>
</evidence>
<feature type="transmembrane region" description="Helical" evidence="5">
    <location>
        <begin position="33"/>
        <end position="52"/>
    </location>
</feature>
<evidence type="ECO:0000313" key="8">
    <source>
        <dbReference type="Proteomes" id="UP001235744"/>
    </source>
</evidence>
<gene>
    <name evidence="7" type="ORF">P8A19_00975</name>
</gene>
<feature type="domain" description="ABC-2 type transporter transmembrane" evidence="6">
    <location>
        <begin position="28"/>
        <end position="220"/>
    </location>
</feature>
<protein>
    <submittedName>
        <fullName evidence="7">ABC transporter permease</fullName>
    </submittedName>
</protein>
<accession>A0ABY9IIP3</accession>
<organism evidence="7 8">
    <name type="scientific">Streptomyces poriferorum</name>
    <dbReference type="NCBI Taxonomy" id="2798799"/>
    <lineage>
        <taxon>Bacteria</taxon>
        <taxon>Bacillati</taxon>
        <taxon>Actinomycetota</taxon>
        <taxon>Actinomycetes</taxon>
        <taxon>Kitasatosporales</taxon>
        <taxon>Streptomycetaceae</taxon>
        <taxon>Streptomyces</taxon>
    </lineage>
</organism>
<evidence type="ECO:0000313" key="7">
    <source>
        <dbReference type="EMBL" id="WLQ54103.1"/>
    </source>
</evidence>
<feature type="transmembrane region" description="Helical" evidence="5">
    <location>
        <begin position="59"/>
        <end position="81"/>
    </location>
</feature>
<evidence type="ECO:0000256" key="5">
    <source>
        <dbReference type="SAM" id="Phobius"/>
    </source>
</evidence>
<keyword evidence="4 5" id="KW-0472">Membrane</keyword>
<dbReference type="Proteomes" id="UP001235744">
    <property type="component" value="Chromosome"/>
</dbReference>
<feature type="transmembrane region" description="Helical" evidence="5">
    <location>
        <begin position="144"/>
        <end position="168"/>
    </location>
</feature>